<dbReference type="EMBL" id="JROU02000074">
    <property type="protein sequence ID" value="OEH80462.1"/>
    <property type="molecule type" value="Genomic_DNA"/>
</dbReference>
<dbReference type="VEuPathDB" id="ToxoDB:cyc_01045"/>
<gene>
    <name evidence="2" type="ORF">cyc_01045</name>
</gene>
<dbReference type="VEuPathDB" id="ToxoDB:LOC34618123"/>
<feature type="compositionally biased region" description="Polar residues" evidence="1">
    <location>
        <begin position="142"/>
        <end position="153"/>
    </location>
</feature>
<accession>A0A1D3DAH8</accession>
<feature type="region of interest" description="Disordered" evidence="1">
    <location>
        <begin position="55"/>
        <end position="217"/>
    </location>
</feature>
<comment type="caution">
    <text evidence="2">The sequence shown here is derived from an EMBL/GenBank/DDBJ whole genome shotgun (WGS) entry which is preliminary data.</text>
</comment>
<keyword evidence="3" id="KW-1185">Reference proteome</keyword>
<feature type="compositionally biased region" description="Polar residues" evidence="1">
    <location>
        <begin position="160"/>
        <end position="174"/>
    </location>
</feature>
<dbReference type="Proteomes" id="UP000095192">
    <property type="component" value="Unassembled WGS sequence"/>
</dbReference>
<sequence length="217" mass="23297">MQAESVLSEFYCRQVPGSSYLKVQDLLEADILQTIEEGGSEALRTMLLEDSISFASTEPPHNQTPQTNGDTADSLSSQVTPVTAAVGGPSPLSSAEDAATCQSPEGWKQQQLQQPSLQQLEPDASKPQQVGVACMPSDLQHDNPSSPAGSMSPLSMLEAQRTQQQGQQNFSNPYSMAANPFSHAELGDAKRLSIPEYEEMESPDEGEEELHFGATVA</sequence>
<evidence type="ECO:0000256" key="1">
    <source>
        <dbReference type="SAM" id="MobiDB-lite"/>
    </source>
</evidence>
<feature type="compositionally biased region" description="Polar residues" evidence="1">
    <location>
        <begin position="55"/>
        <end position="81"/>
    </location>
</feature>
<feature type="compositionally biased region" description="Acidic residues" evidence="1">
    <location>
        <begin position="196"/>
        <end position="208"/>
    </location>
</feature>
<feature type="compositionally biased region" description="Low complexity" evidence="1">
    <location>
        <begin position="109"/>
        <end position="120"/>
    </location>
</feature>
<reference evidence="2 3" key="1">
    <citation type="journal article" date="2016" name="BMC Genomics">
        <title>Comparative genomics reveals Cyclospora cayetanensis possesses coccidia-like metabolism and invasion components but unique surface antigens.</title>
        <authorList>
            <person name="Liu S."/>
            <person name="Wang L."/>
            <person name="Zheng H."/>
            <person name="Xu Z."/>
            <person name="Roellig D.M."/>
            <person name="Li N."/>
            <person name="Frace M.A."/>
            <person name="Tang K."/>
            <person name="Arrowood M.J."/>
            <person name="Moss D.M."/>
            <person name="Zhang L."/>
            <person name="Feng Y."/>
            <person name="Xiao L."/>
        </authorList>
    </citation>
    <scope>NUCLEOTIDE SEQUENCE [LARGE SCALE GENOMIC DNA]</scope>
    <source>
        <strain evidence="2 3">CHN_HEN01</strain>
    </source>
</reference>
<organism evidence="2 3">
    <name type="scientific">Cyclospora cayetanensis</name>
    <dbReference type="NCBI Taxonomy" id="88456"/>
    <lineage>
        <taxon>Eukaryota</taxon>
        <taxon>Sar</taxon>
        <taxon>Alveolata</taxon>
        <taxon>Apicomplexa</taxon>
        <taxon>Conoidasida</taxon>
        <taxon>Coccidia</taxon>
        <taxon>Eucoccidiorida</taxon>
        <taxon>Eimeriorina</taxon>
        <taxon>Eimeriidae</taxon>
        <taxon>Cyclospora</taxon>
    </lineage>
</organism>
<dbReference type="AlphaFoldDB" id="A0A1D3DAH8"/>
<protein>
    <submittedName>
        <fullName evidence="2">Coatomer protein complex subunit</fullName>
    </submittedName>
</protein>
<evidence type="ECO:0000313" key="2">
    <source>
        <dbReference type="EMBL" id="OEH80462.1"/>
    </source>
</evidence>
<proteinExistence type="predicted"/>
<dbReference type="InParanoid" id="A0A1D3DAH8"/>
<evidence type="ECO:0000313" key="3">
    <source>
        <dbReference type="Proteomes" id="UP000095192"/>
    </source>
</evidence>
<name>A0A1D3DAH8_9EIME</name>